<evidence type="ECO:0000259" key="13">
    <source>
        <dbReference type="SMART" id="SM00090"/>
    </source>
</evidence>
<feature type="compositionally biased region" description="Basic and acidic residues" evidence="12">
    <location>
        <begin position="530"/>
        <end position="542"/>
    </location>
</feature>
<comment type="caution">
    <text evidence="14">The sequence shown here is derived from an EMBL/GenBank/DDBJ whole genome shotgun (WGS) entry which is preliminary data.</text>
</comment>
<evidence type="ECO:0000313" key="15">
    <source>
        <dbReference type="Proteomes" id="UP001165060"/>
    </source>
</evidence>
<feature type="compositionally biased region" description="Basic residues" evidence="12">
    <location>
        <begin position="543"/>
        <end position="561"/>
    </location>
</feature>
<feature type="region of interest" description="Disordered" evidence="12">
    <location>
        <begin position="112"/>
        <end position="152"/>
    </location>
</feature>
<evidence type="ECO:0000256" key="9">
    <source>
        <dbReference type="ARBA" id="ARBA00022842"/>
    </source>
</evidence>
<evidence type="ECO:0000256" key="12">
    <source>
        <dbReference type="SAM" id="MobiDB-lite"/>
    </source>
</evidence>
<gene>
    <name evidence="14" type="ORF">TeGR_g9704</name>
</gene>
<keyword evidence="15" id="KW-1185">Reference proteome</keyword>
<evidence type="ECO:0000313" key="14">
    <source>
        <dbReference type="EMBL" id="GMI56573.1"/>
    </source>
</evidence>
<sequence length="561" mass="62670">MSQFADADDPGDDAFVLAMQARLGLGAAPPAAAAAAPSKGGPNPKGSSGKPALNPPAGSLPAAPTAPPSATEALYAASALAAAAAPDEPEESYEDSLADDEYGLMESSLRGETFSATGNNSHQVQTSRLKMEGLETSKASKHTGRDDRATSEQVLDPRTRLILFKLLSTGFLSRIDGCLSTGKEANVYYARGAVDKGEPEKKVEEYAVKVYKTSILVFKDRDKYVSGEHRWRKGYAKTNPRKMVKVWAEKEMRNYKRLWEAGIKTPRPLLLKSHVLVMDFLGEGGWPSPRIRDADLTERKLREGYIQTVLIMRHMFQRANLVHGDLSEYNLLWHDGEVYVIDVSQSVENDHPSALDFLRSDINNVNDFFRKKGGMQTMNLRQLFEFVTSSVIGSTDEEETAALDRYMEQIDGHTETAAEREKREVDDAVFMSQFIPRSLTQVNEQELQRMEKGEREEDYVKMVAMLTGNQEVVDKMGGSEGVFFQQGKKQREGEEEGEEEDGRLGYRVLLTPEEREKLEEEKKAGRKANKKEVKEAQAAKREVKMKKKDKKRAISKTKGKK</sequence>
<dbReference type="Gene3D" id="1.10.510.10">
    <property type="entry name" value="Transferase(Phosphotransferase) domain 1"/>
    <property type="match status" value="1"/>
</dbReference>
<dbReference type="PROSITE" id="PS01245">
    <property type="entry name" value="RIO1"/>
    <property type="match status" value="1"/>
</dbReference>
<dbReference type="Pfam" id="PF01163">
    <property type="entry name" value="RIO1"/>
    <property type="match status" value="1"/>
</dbReference>
<dbReference type="PANTHER" id="PTHR45723">
    <property type="entry name" value="SERINE/THREONINE-PROTEIN KINASE RIO1"/>
    <property type="match status" value="1"/>
</dbReference>
<keyword evidence="8" id="KW-0067">ATP-binding</keyword>
<feature type="compositionally biased region" description="Polar residues" evidence="12">
    <location>
        <begin position="114"/>
        <end position="128"/>
    </location>
</feature>
<keyword evidence="4" id="KW-0808">Transferase</keyword>
<dbReference type="InterPro" id="IPR000687">
    <property type="entry name" value="RIO_kinase"/>
</dbReference>
<dbReference type="SMART" id="SM00090">
    <property type="entry name" value="RIO"/>
    <property type="match status" value="1"/>
</dbReference>
<dbReference type="InterPro" id="IPR018934">
    <property type="entry name" value="RIO_dom"/>
</dbReference>
<dbReference type="SUPFAM" id="SSF56112">
    <property type="entry name" value="Protein kinase-like (PK-like)"/>
    <property type="match status" value="1"/>
</dbReference>
<evidence type="ECO:0000256" key="3">
    <source>
        <dbReference type="ARBA" id="ARBA00022527"/>
    </source>
</evidence>
<comment type="catalytic activity">
    <reaction evidence="10">
        <text>L-threonyl-[protein] + ATP = O-phospho-L-threonyl-[protein] + ADP + H(+)</text>
        <dbReference type="Rhea" id="RHEA:46608"/>
        <dbReference type="Rhea" id="RHEA-COMP:11060"/>
        <dbReference type="Rhea" id="RHEA-COMP:11605"/>
        <dbReference type="ChEBI" id="CHEBI:15378"/>
        <dbReference type="ChEBI" id="CHEBI:30013"/>
        <dbReference type="ChEBI" id="CHEBI:30616"/>
        <dbReference type="ChEBI" id="CHEBI:61977"/>
        <dbReference type="ChEBI" id="CHEBI:456216"/>
        <dbReference type="EC" id="2.7.11.1"/>
    </reaction>
</comment>
<dbReference type="CDD" id="cd05147">
    <property type="entry name" value="RIO1_euk"/>
    <property type="match status" value="1"/>
</dbReference>
<comment type="similarity">
    <text evidence="1">Belongs to the protein kinase superfamily. RIO-type Ser/Thr kinase family.</text>
</comment>
<evidence type="ECO:0000256" key="8">
    <source>
        <dbReference type="ARBA" id="ARBA00022840"/>
    </source>
</evidence>
<evidence type="ECO:0000256" key="1">
    <source>
        <dbReference type="ARBA" id="ARBA00009196"/>
    </source>
</evidence>
<keyword evidence="7" id="KW-0418">Kinase</keyword>
<reference evidence="14 15" key="1">
    <citation type="journal article" date="2023" name="Commun. Biol.">
        <title>Genome analysis of Parmales, the sister group of diatoms, reveals the evolutionary specialization of diatoms from phago-mixotrophs to photoautotrophs.</title>
        <authorList>
            <person name="Ban H."/>
            <person name="Sato S."/>
            <person name="Yoshikawa S."/>
            <person name="Yamada K."/>
            <person name="Nakamura Y."/>
            <person name="Ichinomiya M."/>
            <person name="Sato N."/>
            <person name="Blanc-Mathieu R."/>
            <person name="Endo H."/>
            <person name="Kuwata A."/>
            <person name="Ogata H."/>
        </authorList>
    </citation>
    <scope>NUCLEOTIDE SEQUENCE [LARGE SCALE GENOMIC DNA]</scope>
</reference>
<name>A0ABQ6NDP8_9STRA</name>
<evidence type="ECO:0000256" key="10">
    <source>
        <dbReference type="ARBA" id="ARBA00047899"/>
    </source>
</evidence>
<feature type="region of interest" description="Disordered" evidence="12">
    <location>
        <begin position="27"/>
        <end position="70"/>
    </location>
</feature>
<accession>A0ABQ6NDP8</accession>
<evidence type="ECO:0000256" key="2">
    <source>
        <dbReference type="ARBA" id="ARBA00012513"/>
    </source>
</evidence>
<dbReference type="Proteomes" id="UP001165060">
    <property type="component" value="Unassembled WGS sequence"/>
</dbReference>
<keyword evidence="5" id="KW-0479">Metal-binding</keyword>
<dbReference type="InterPro" id="IPR051272">
    <property type="entry name" value="RIO-type_Ser/Thr_kinase"/>
</dbReference>
<evidence type="ECO:0000256" key="7">
    <source>
        <dbReference type="ARBA" id="ARBA00022777"/>
    </source>
</evidence>
<evidence type="ECO:0000256" key="6">
    <source>
        <dbReference type="ARBA" id="ARBA00022741"/>
    </source>
</evidence>
<dbReference type="InterPro" id="IPR018935">
    <property type="entry name" value="RIO_kinase_CS"/>
</dbReference>
<dbReference type="Gene3D" id="3.30.200.20">
    <property type="entry name" value="Phosphorylase Kinase, domain 1"/>
    <property type="match status" value="1"/>
</dbReference>
<keyword evidence="9" id="KW-0460">Magnesium</keyword>
<keyword evidence="3" id="KW-0723">Serine/threonine-protein kinase</keyword>
<dbReference type="EMBL" id="BRYB01006398">
    <property type="protein sequence ID" value="GMI56573.1"/>
    <property type="molecule type" value="Genomic_DNA"/>
</dbReference>
<feature type="domain" description="RIO kinase" evidence="13">
    <location>
        <begin position="144"/>
        <end position="389"/>
    </location>
</feature>
<evidence type="ECO:0000256" key="11">
    <source>
        <dbReference type="ARBA" id="ARBA00048679"/>
    </source>
</evidence>
<evidence type="ECO:0000256" key="5">
    <source>
        <dbReference type="ARBA" id="ARBA00022723"/>
    </source>
</evidence>
<dbReference type="InterPro" id="IPR011009">
    <property type="entry name" value="Kinase-like_dom_sf"/>
</dbReference>
<comment type="catalytic activity">
    <reaction evidence="11">
        <text>L-seryl-[protein] + ATP = O-phospho-L-seryl-[protein] + ADP + H(+)</text>
        <dbReference type="Rhea" id="RHEA:17989"/>
        <dbReference type="Rhea" id="RHEA-COMP:9863"/>
        <dbReference type="Rhea" id="RHEA-COMP:11604"/>
        <dbReference type="ChEBI" id="CHEBI:15378"/>
        <dbReference type="ChEBI" id="CHEBI:29999"/>
        <dbReference type="ChEBI" id="CHEBI:30616"/>
        <dbReference type="ChEBI" id="CHEBI:83421"/>
        <dbReference type="ChEBI" id="CHEBI:456216"/>
        <dbReference type="EC" id="2.7.11.1"/>
    </reaction>
</comment>
<organism evidence="14 15">
    <name type="scientific">Tetraparma gracilis</name>
    <dbReference type="NCBI Taxonomy" id="2962635"/>
    <lineage>
        <taxon>Eukaryota</taxon>
        <taxon>Sar</taxon>
        <taxon>Stramenopiles</taxon>
        <taxon>Ochrophyta</taxon>
        <taxon>Bolidophyceae</taxon>
        <taxon>Parmales</taxon>
        <taxon>Triparmaceae</taxon>
        <taxon>Tetraparma</taxon>
    </lineage>
</organism>
<feature type="compositionally biased region" description="Basic and acidic residues" evidence="12">
    <location>
        <begin position="143"/>
        <end position="152"/>
    </location>
</feature>
<keyword evidence="6" id="KW-0547">Nucleotide-binding</keyword>
<proteinExistence type="inferred from homology"/>
<dbReference type="EC" id="2.7.11.1" evidence="2"/>
<protein>
    <recommendedName>
        <fullName evidence="2">non-specific serine/threonine protein kinase</fullName>
        <ecNumber evidence="2">2.7.11.1</ecNumber>
    </recommendedName>
</protein>
<feature type="region of interest" description="Disordered" evidence="12">
    <location>
        <begin position="483"/>
        <end position="561"/>
    </location>
</feature>
<feature type="compositionally biased region" description="Basic and acidic residues" evidence="12">
    <location>
        <begin position="512"/>
        <end position="523"/>
    </location>
</feature>
<evidence type="ECO:0000256" key="4">
    <source>
        <dbReference type="ARBA" id="ARBA00022679"/>
    </source>
</evidence>